<evidence type="ECO:0000256" key="2">
    <source>
        <dbReference type="ARBA" id="ARBA00022737"/>
    </source>
</evidence>
<dbReference type="Gene3D" id="3.80.10.10">
    <property type="entry name" value="Ribonuclease Inhibitor"/>
    <property type="match status" value="1"/>
</dbReference>
<evidence type="ECO:0000313" key="4">
    <source>
        <dbReference type="EMBL" id="KAK0474955.1"/>
    </source>
</evidence>
<feature type="region of interest" description="Disordered" evidence="3">
    <location>
        <begin position="954"/>
        <end position="1036"/>
    </location>
</feature>
<dbReference type="PANTHER" id="PTHR48051:SF54">
    <property type="entry name" value="LEUCINE-RICH REPEAT-CONTAINING PROTEIN"/>
    <property type="match status" value="1"/>
</dbReference>
<dbReference type="InterPro" id="IPR032675">
    <property type="entry name" value="LRR_dom_sf"/>
</dbReference>
<feature type="compositionally biased region" description="Low complexity" evidence="3">
    <location>
        <begin position="765"/>
        <end position="786"/>
    </location>
</feature>
<dbReference type="InterPro" id="IPR001611">
    <property type="entry name" value="Leu-rich_rpt"/>
</dbReference>
<feature type="compositionally biased region" description="Low complexity" evidence="3">
    <location>
        <begin position="795"/>
        <end position="820"/>
    </location>
</feature>
<feature type="compositionally biased region" description="Low complexity" evidence="3">
    <location>
        <begin position="456"/>
        <end position="467"/>
    </location>
</feature>
<dbReference type="SMART" id="SM00369">
    <property type="entry name" value="LRR_TYP"/>
    <property type="match status" value="3"/>
</dbReference>
<dbReference type="GO" id="GO:0005737">
    <property type="term" value="C:cytoplasm"/>
    <property type="evidence" value="ECO:0007669"/>
    <property type="project" value="TreeGrafter"/>
</dbReference>
<dbReference type="AlphaFoldDB" id="A0AA39NZV8"/>
<feature type="compositionally biased region" description="Polar residues" evidence="3">
    <location>
        <begin position="367"/>
        <end position="385"/>
    </location>
</feature>
<dbReference type="InterPro" id="IPR050216">
    <property type="entry name" value="LRR_domain-containing"/>
</dbReference>
<dbReference type="InterPro" id="IPR003591">
    <property type="entry name" value="Leu-rich_rpt_typical-subtyp"/>
</dbReference>
<dbReference type="Pfam" id="PF10428">
    <property type="entry name" value="SOG2"/>
    <property type="match status" value="1"/>
</dbReference>
<dbReference type="SUPFAM" id="SSF52075">
    <property type="entry name" value="Outer arm dynein light chain 1"/>
    <property type="match status" value="1"/>
</dbReference>
<protein>
    <submittedName>
        <fullName evidence="4">RAM signaling pathway protein-domain-containing protein</fullName>
    </submittedName>
</protein>
<proteinExistence type="predicted"/>
<comment type="caution">
    <text evidence="4">The sequence shown here is derived from an EMBL/GenBank/DDBJ whole genome shotgun (WGS) entry which is preliminary data.</text>
</comment>
<evidence type="ECO:0000256" key="1">
    <source>
        <dbReference type="ARBA" id="ARBA00022614"/>
    </source>
</evidence>
<feature type="region of interest" description="Disordered" evidence="3">
    <location>
        <begin position="324"/>
        <end position="415"/>
    </location>
</feature>
<dbReference type="Proteomes" id="UP001175227">
    <property type="component" value="Unassembled WGS sequence"/>
</dbReference>
<keyword evidence="1" id="KW-0433">Leucine-rich repeat</keyword>
<feature type="compositionally biased region" description="Basic and acidic residues" evidence="3">
    <location>
        <begin position="1024"/>
        <end position="1036"/>
    </location>
</feature>
<evidence type="ECO:0000256" key="3">
    <source>
        <dbReference type="SAM" id="MobiDB-lite"/>
    </source>
</evidence>
<organism evidence="4 5">
    <name type="scientific">Armillaria novae-zelandiae</name>
    <dbReference type="NCBI Taxonomy" id="153914"/>
    <lineage>
        <taxon>Eukaryota</taxon>
        <taxon>Fungi</taxon>
        <taxon>Dikarya</taxon>
        <taxon>Basidiomycota</taxon>
        <taxon>Agaricomycotina</taxon>
        <taxon>Agaricomycetes</taxon>
        <taxon>Agaricomycetidae</taxon>
        <taxon>Agaricales</taxon>
        <taxon>Marasmiineae</taxon>
        <taxon>Physalacriaceae</taxon>
        <taxon>Armillaria</taxon>
    </lineage>
</organism>
<keyword evidence="2" id="KW-0677">Repeat</keyword>
<keyword evidence="5" id="KW-1185">Reference proteome</keyword>
<gene>
    <name evidence="4" type="ORF">IW261DRAFT_1497955</name>
</gene>
<feature type="region of interest" description="Disordered" evidence="3">
    <location>
        <begin position="661"/>
        <end position="684"/>
    </location>
</feature>
<evidence type="ECO:0000313" key="5">
    <source>
        <dbReference type="Proteomes" id="UP001175227"/>
    </source>
</evidence>
<dbReference type="PANTHER" id="PTHR48051">
    <property type="match status" value="1"/>
</dbReference>
<sequence>MRQHSHVVPRGFYCNIRGCRRCCRHWMPYQSLIHDRHEFLGLSPSFGATAVHDKPMSSLDVDRSTIRSPRWTKRGSDIPTPLTRAHIQEALSRSEDHGITLVFLKKNLTDIGASVVEELATVGRNSPDDGCPVERLALGNNYLTTLPLEFAQMSRLRYVNLRSNAFTIFPDVLTLMPSLDTLDISHNKIKQFPLRPGELVKLRVFCVSRNKITRIPEYLSRFTNLAVLEIERNPIEWPPISVMSRPAKFPNAEAMKEWIYNLQTWIDSESGDSKVQDDSGFAESESWSRFPVTESEFDAGVTPHARSFSLDSNLSVSSLAESDIETPSSSYDRPPPLHLGILSTDSAETSPTRSFDSYLPSPADSDSFATNDPTAHPSPTENGQRSAYDHSRNASFASGMRNSRRSGLSGKKSMPDLRTAKFPFALKAYDPSERVPSNGTSKGKIPDDFSMPSPLSQRQDSNSSASSGTRPNKSSGNGKEPVRDSPPPRASTSSIAYFRRLSTLPLSTISDTLPKPLVSLIECARSILFAVCQIYQSLEHYTVHAIDDRLSSVLRKVLDPASLDMMQLINYLERFDAISRKILPPPPVCRGVVESCKDTVAVFGKAVGVLTLQLKVIATGDDVRYLRSMLLVLYGAAAEISWAWQAMIPHIEAIKPLLRSKPHPTPSPNNMSVDSYPSSMPSTSQVQLEQPSSLLSLRAGSAGVGGARVARRHAGSFSSKDVEIGKKLPSYDDAPSLSRGVAVYTPTLRAPKRQATLAPMTVTISSPSPTSPLPSSMSASWAGDSSRAIHSRAGSQSSLPGSSTSSSPSLPPKSSFLDLPQSSKTQVDKEAIQAVHNAVSVAPVVWNLMEEVLGDVLEAQVDVREGLDRARAVTRRLSDLIRALKEGDPTRDKGSLREDAHIFLKCVVQLSNIVKTYNGARSSALRNNMYKLTNSTEEFAILLHVSSFSPASTARPYSPMLSTSVSQSSLPNPTEDARLQSSFSRSARAPGGFKLPSPTPPYDGSRSAPPNQTFKMPVLRRLRGKEARVDISESPG</sequence>
<dbReference type="InterPro" id="IPR019487">
    <property type="entry name" value="RAM_signalling_pathway_SOG2"/>
</dbReference>
<feature type="compositionally biased region" description="Polar residues" evidence="3">
    <location>
        <begin position="468"/>
        <end position="477"/>
    </location>
</feature>
<feature type="compositionally biased region" description="Polar residues" evidence="3">
    <location>
        <begin position="343"/>
        <end position="355"/>
    </location>
</feature>
<reference evidence="4" key="1">
    <citation type="submission" date="2023-06" db="EMBL/GenBank/DDBJ databases">
        <authorList>
            <consortium name="Lawrence Berkeley National Laboratory"/>
            <person name="Ahrendt S."/>
            <person name="Sahu N."/>
            <person name="Indic B."/>
            <person name="Wong-Bajracharya J."/>
            <person name="Merenyi Z."/>
            <person name="Ke H.-M."/>
            <person name="Monk M."/>
            <person name="Kocsube S."/>
            <person name="Drula E."/>
            <person name="Lipzen A."/>
            <person name="Balint B."/>
            <person name="Henrissat B."/>
            <person name="Andreopoulos B."/>
            <person name="Martin F.M."/>
            <person name="Harder C.B."/>
            <person name="Rigling D."/>
            <person name="Ford K.L."/>
            <person name="Foster G.D."/>
            <person name="Pangilinan J."/>
            <person name="Papanicolaou A."/>
            <person name="Barry K."/>
            <person name="LaButti K."/>
            <person name="Viragh M."/>
            <person name="Koriabine M."/>
            <person name="Yan M."/>
            <person name="Riley R."/>
            <person name="Champramary S."/>
            <person name="Plett K.L."/>
            <person name="Tsai I.J."/>
            <person name="Slot J."/>
            <person name="Sipos G."/>
            <person name="Plett J."/>
            <person name="Nagy L.G."/>
            <person name="Grigoriev I.V."/>
        </authorList>
    </citation>
    <scope>NUCLEOTIDE SEQUENCE</scope>
    <source>
        <strain evidence="4">ICMP 16352</strain>
    </source>
</reference>
<name>A0AA39NZV8_9AGAR</name>
<accession>A0AA39NZV8</accession>
<feature type="region of interest" description="Disordered" evidence="3">
    <location>
        <begin position="754"/>
        <end position="822"/>
    </location>
</feature>
<feature type="compositionally biased region" description="Polar residues" evidence="3">
    <location>
        <begin position="960"/>
        <end position="972"/>
    </location>
</feature>
<feature type="compositionally biased region" description="Polar residues" evidence="3">
    <location>
        <begin position="668"/>
        <end position="684"/>
    </location>
</feature>
<dbReference type="Pfam" id="PF13855">
    <property type="entry name" value="LRR_8"/>
    <property type="match status" value="1"/>
</dbReference>
<feature type="region of interest" description="Disordered" evidence="3">
    <location>
        <begin position="430"/>
        <end position="492"/>
    </location>
</feature>
<dbReference type="EMBL" id="JAUEPR010000025">
    <property type="protein sequence ID" value="KAK0474955.1"/>
    <property type="molecule type" value="Genomic_DNA"/>
</dbReference>